<protein>
    <submittedName>
        <fullName evidence="1">Stage VI sporulation protein F</fullName>
    </submittedName>
</protein>
<dbReference type="STRING" id="1464122.SAMN05421737_105224"/>
<dbReference type="EMBL" id="FMYM01000005">
    <property type="protein sequence ID" value="SDC12499.1"/>
    <property type="molecule type" value="Genomic_DNA"/>
</dbReference>
<dbReference type="InterPro" id="IPR025942">
    <property type="entry name" value="SpoVIF"/>
</dbReference>
<dbReference type="Proteomes" id="UP000242662">
    <property type="component" value="Unassembled WGS sequence"/>
</dbReference>
<reference evidence="2" key="1">
    <citation type="submission" date="2016-09" db="EMBL/GenBank/DDBJ databases">
        <authorList>
            <person name="Varghese N."/>
            <person name="Submissions S."/>
        </authorList>
    </citation>
    <scope>NUCLEOTIDE SEQUENCE [LARGE SCALE GENOMIC DNA]</scope>
    <source>
        <strain evidence="2">25nlg</strain>
    </source>
</reference>
<name>A0A1G6J1D1_9BACI</name>
<accession>A0A1G6J1D1</accession>
<dbReference type="RefSeq" id="WP_090775570.1">
    <property type="nucleotide sequence ID" value="NZ_FMYM01000005.1"/>
</dbReference>
<evidence type="ECO:0000313" key="1">
    <source>
        <dbReference type="EMBL" id="SDC12499.1"/>
    </source>
</evidence>
<proteinExistence type="predicted"/>
<dbReference type="Pfam" id="PF14069">
    <property type="entry name" value="SpoVIF"/>
    <property type="match status" value="1"/>
</dbReference>
<organism evidence="1 2">
    <name type="scientific">Shouchella lonarensis</name>
    <dbReference type="NCBI Taxonomy" id="1464122"/>
    <lineage>
        <taxon>Bacteria</taxon>
        <taxon>Bacillati</taxon>
        <taxon>Bacillota</taxon>
        <taxon>Bacilli</taxon>
        <taxon>Bacillales</taxon>
        <taxon>Bacillaceae</taxon>
        <taxon>Shouchella</taxon>
    </lineage>
</organism>
<dbReference type="OrthoDB" id="2474248at2"/>
<gene>
    <name evidence="1" type="ORF">SAMN05421737_105224</name>
</gene>
<evidence type="ECO:0000313" key="2">
    <source>
        <dbReference type="Proteomes" id="UP000242662"/>
    </source>
</evidence>
<dbReference type="AlphaFoldDB" id="A0A1G6J1D1"/>
<keyword evidence="2" id="KW-1185">Reference proteome</keyword>
<sequence length="88" mass="9947">MFKKNDSFFDEVQKETKVNPQELLQLASTVSKANLKDEGTIRKLIHRVASLANKPVSREKEDKIVEAILNNDMPADLSSLGKMFNSKK</sequence>